<keyword evidence="7 8" id="KW-0539">Nucleus</keyword>
<feature type="compositionally biased region" description="Polar residues" evidence="9">
    <location>
        <begin position="735"/>
        <end position="760"/>
    </location>
</feature>
<keyword evidence="6" id="KW-0804">Transcription</keyword>
<dbReference type="Pfam" id="PF08914">
    <property type="entry name" value="Myb_Rap1"/>
    <property type="match status" value="1"/>
</dbReference>
<feature type="compositionally biased region" description="Low complexity" evidence="9">
    <location>
        <begin position="490"/>
        <end position="510"/>
    </location>
</feature>
<feature type="compositionally biased region" description="Low complexity" evidence="9">
    <location>
        <begin position="761"/>
        <end position="772"/>
    </location>
</feature>
<dbReference type="PANTHER" id="PTHR16466">
    <property type="entry name" value="TELOMERE REPEAT-BINDING FACTOR 2-INTERACTING PROTEIN 1"/>
    <property type="match status" value="1"/>
</dbReference>
<dbReference type="Pfam" id="PF16589">
    <property type="entry name" value="BRCT_2"/>
    <property type="match status" value="1"/>
</dbReference>
<proteinExistence type="inferred from homology"/>
<dbReference type="GO" id="GO:0042162">
    <property type="term" value="F:telomeric DNA binding"/>
    <property type="evidence" value="ECO:0007669"/>
    <property type="project" value="TreeGrafter"/>
</dbReference>
<evidence type="ECO:0000256" key="2">
    <source>
        <dbReference type="ARBA" id="ARBA00022454"/>
    </source>
</evidence>
<evidence type="ECO:0000313" key="13">
    <source>
        <dbReference type="EMBL" id="KAK0647306.1"/>
    </source>
</evidence>
<dbReference type="AlphaFoldDB" id="A0AA39Y959"/>
<evidence type="ECO:0000256" key="3">
    <source>
        <dbReference type="ARBA" id="ARBA00022895"/>
    </source>
</evidence>
<dbReference type="InterPro" id="IPR001357">
    <property type="entry name" value="BRCT_dom"/>
</dbReference>
<dbReference type="Gene3D" id="1.10.10.2170">
    <property type="match status" value="1"/>
</dbReference>
<feature type="domain" description="TERF2-interacting telomeric protein 1 Myb" evidence="10">
    <location>
        <begin position="139"/>
        <end position="194"/>
    </location>
</feature>
<evidence type="ECO:0000313" key="14">
    <source>
        <dbReference type="Proteomes" id="UP001175001"/>
    </source>
</evidence>
<feature type="region of interest" description="Disordered" evidence="9">
    <location>
        <begin position="617"/>
        <end position="772"/>
    </location>
</feature>
<evidence type="ECO:0000256" key="4">
    <source>
        <dbReference type="ARBA" id="ARBA00023015"/>
    </source>
</evidence>
<comment type="caution">
    <text evidence="13">The sequence shown here is derived from an EMBL/GenBank/DDBJ whole genome shotgun (WGS) entry which is preliminary data.</text>
</comment>
<evidence type="ECO:0000256" key="8">
    <source>
        <dbReference type="RuleBase" id="RU367107"/>
    </source>
</evidence>
<feature type="compositionally biased region" description="Polar residues" evidence="9">
    <location>
        <begin position="463"/>
        <end position="476"/>
    </location>
</feature>
<evidence type="ECO:0000259" key="11">
    <source>
        <dbReference type="Pfam" id="PF11626"/>
    </source>
</evidence>
<keyword evidence="5" id="KW-0010">Activator</keyword>
<keyword evidence="2 8" id="KW-0158">Chromosome</keyword>
<comment type="function">
    <text evidence="8">Involved in the regulation of telomere length, clustering and has a specific role in telomere position effect (TPE).</text>
</comment>
<feature type="region of interest" description="Disordered" evidence="9">
    <location>
        <begin position="418"/>
        <end position="539"/>
    </location>
</feature>
<comment type="subcellular location">
    <subcellularLocation>
        <location evidence="8">Nucleus</location>
    </subcellularLocation>
    <subcellularLocation>
        <location evidence="8">Chromosome</location>
        <location evidence="8">Telomere</location>
    </subcellularLocation>
</comment>
<keyword evidence="14" id="KW-1185">Reference proteome</keyword>
<dbReference type="GO" id="GO:0070187">
    <property type="term" value="C:shelterin complex"/>
    <property type="evidence" value="ECO:0007669"/>
    <property type="project" value="TreeGrafter"/>
</dbReference>
<dbReference type="SUPFAM" id="SSF46689">
    <property type="entry name" value="Homeodomain-like"/>
    <property type="match status" value="1"/>
</dbReference>
<evidence type="ECO:0000256" key="6">
    <source>
        <dbReference type="ARBA" id="ARBA00023163"/>
    </source>
</evidence>
<sequence>MNSVASFPDASPASTPSRFDHRGAMLVITDVSREPPVYGDLFAGKKFWIAQRVPSRNDFVNRVKYNGGQLVVLEKHADYLIVDHLRSDLPPGGISYRFIERSIQRSEIQDLSEFHCGPPANSVREVGSSRPAQRGRIAFTAEDDNELYAWVKGCEACGSAVKGNEIYKDFEQRNNRHTWQSWRDRWVKVLSTKPPRTVAANPPPSPPSDVQPAQSSRRTLKNTTNDSEDISAESKGKKRRVSTSPVHAPEGPTPALSRSKLAALTLHEFDVIFSSAETVMEVPYGRLEEAWAQFSNKNPAHSGEDWARYFDALVKPIYADLVKNPARGEAYDEAWTEWEEVNGETATVTDWIEYYRNHVLPNFPPPISDAPEIKKEPDGEEQENKIKEEEPKEVNVHGQQQLHADVDPAELGTRISGAAEETLATPQEPSSVALGKRRREDTSPAQDGGAVATPSPKRRHTNVQDSLGSIQESIEASPNKKFPTKAAPETRSNASSSPRSSRSASHTPHANSQQHSSHPEFTVYDEGQDGSGSQPDELRAREALEHLTEEQLSDLLDDYRALPNALQEQSSVNLRDAVVMHTLHAFNMSQIEESQGQEAFMDVFRKLDDLGVWEKLQDGENESEGEKDENEEQEELEESEEEESEEEGQWQSEEDEAEEEEEEEQDESQEEEREESQEIEQEGKVEQEQEDVWLEVAQGSAETERLTEDGTASSPAYTRRRRTVSSSFNDHENQRQSTSNYTPRRSSKFTQSPQQQHTRPTSSSGGTGFTSFEMATEPTYDLTNEAEAEAYISSRLAPPYNFSEEHIITALHATCAVSTAMADSVLRWMRVNSTSNSKKGRRSSVGLAMLPDERGVWTEEDDLALLENTPSERKRLEAKHGRQRCVRRHEFLTGLEE</sequence>
<dbReference type="PANTHER" id="PTHR16466:SF6">
    <property type="entry name" value="TELOMERIC REPEAT-BINDING FACTOR 2-INTERACTING PROTEIN 1"/>
    <property type="match status" value="1"/>
</dbReference>
<dbReference type="EMBL" id="JAUJDW010000052">
    <property type="protein sequence ID" value="KAK0647306.1"/>
    <property type="molecule type" value="Genomic_DNA"/>
</dbReference>
<evidence type="ECO:0000256" key="9">
    <source>
        <dbReference type="SAM" id="MobiDB-lite"/>
    </source>
</evidence>
<feature type="region of interest" description="Disordered" evidence="9">
    <location>
        <begin position="194"/>
        <end position="255"/>
    </location>
</feature>
<feature type="domain" description="BRCT" evidence="12">
    <location>
        <begin position="40"/>
        <end position="114"/>
    </location>
</feature>
<name>A0AA39Y959_9PEZI</name>
<dbReference type="InterPro" id="IPR021661">
    <property type="entry name" value="Rap1_C"/>
</dbReference>
<keyword evidence="3 8" id="KW-0779">Telomere</keyword>
<dbReference type="Gene3D" id="1.10.10.60">
    <property type="entry name" value="Homeodomain-like"/>
    <property type="match status" value="1"/>
</dbReference>
<dbReference type="InterPro" id="IPR038104">
    <property type="entry name" value="Rap1_C_sf"/>
</dbReference>
<feature type="region of interest" description="Disordered" evidence="9">
    <location>
        <begin position="363"/>
        <end position="400"/>
    </location>
</feature>
<feature type="compositionally biased region" description="Basic and acidic residues" evidence="9">
    <location>
        <begin position="371"/>
        <end position="395"/>
    </location>
</feature>
<evidence type="ECO:0000259" key="12">
    <source>
        <dbReference type="Pfam" id="PF16589"/>
    </source>
</evidence>
<dbReference type="InterPro" id="IPR015010">
    <property type="entry name" value="TERF2IP_Myb"/>
</dbReference>
<comment type="subunit">
    <text evidence="8">Homodimer.</text>
</comment>
<feature type="compositionally biased region" description="Acidic residues" evidence="9">
    <location>
        <begin position="619"/>
        <end position="680"/>
    </location>
</feature>
<comment type="similarity">
    <text evidence="1 8">Belongs to the RAP1 family.</text>
</comment>
<organism evidence="13 14">
    <name type="scientific">Lasiodiplodia hormozganensis</name>
    <dbReference type="NCBI Taxonomy" id="869390"/>
    <lineage>
        <taxon>Eukaryota</taxon>
        <taxon>Fungi</taxon>
        <taxon>Dikarya</taxon>
        <taxon>Ascomycota</taxon>
        <taxon>Pezizomycotina</taxon>
        <taxon>Dothideomycetes</taxon>
        <taxon>Dothideomycetes incertae sedis</taxon>
        <taxon>Botryosphaeriales</taxon>
        <taxon>Botryosphaeriaceae</taxon>
        <taxon>Lasiodiplodia</taxon>
    </lineage>
</organism>
<evidence type="ECO:0000256" key="7">
    <source>
        <dbReference type="ARBA" id="ARBA00023242"/>
    </source>
</evidence>
<evidence type="ECO:0000256" key="1">
    <source>
        <dbReference type="ARBA" id="ARBA00010467"/>
    </source>
</evidence>
<protein>
    <recommendedName>
        <fullName evidence="8">DNA-binding protein RAP1</fullName>
    </recommendedName>
</protein>
<dbReference type="Proteomes" id="UP001175001">
    <property type="component" value="Unassembled WGS sequence"/>
</dbReference>
<dbReference type="Pfam" id="PF11626">
    <property type="entry name" value="Rap1_C"/>
    <property type="match status" value="1"/>
</dbReference>
<dbReference type="InterPro" id="IPR009057">
    <property type="entry name" value="Homeodomain-like_sf"/>
</dbReference>
<dbReference type="InterPro" id="IPR039595">
    <property type="entry name" value="TE2IP/Rap1"/>
</dbReference>
<keyword evidence="4" id="KW-0805">Transcription regulation</keyword>
<feature type="domain" description="TRF2-interacting telomeric protein/Rap1 C-terminal" evidence="11">
    <location>
        <begin position="800"/>
        <end position="892"/>
    </location>
</feature>
<dbReference type="CDD" id="cd11655">
    <property type="entry name" value="rap1_myb-like"/>
    <property type="match status" value="1"/>
</dbReference>
<dbReference type="GO" id="GO:0010833">
    <property type="term" value="P:telomere maintenance via telomere lengthening"/>
    <property type="evidence" value="ECO:0007669"/>
    <property type="project" value="UniProtKB-UniRule"/>
</dbReference>
<evidence type="ECO:0000259" key="10">
    <source>
        <dbReference type="Pfam" id="PF08914"/>
    </source>
</evidence>
<accession>A0AA39Y959</accession>
<reference evidence="13" key="1">
    <citation type="submission" date="2023-06" db="EMBL/GenBank/DDBJ databases">
        <title>Multi-omics analyses reveal the molecular pathogenesis toolkit of Lasiodiplodia hormozganensis, a cross-kingdom pathogen.</title>
        <authorList>
            <person name="Felix C."/>
            <person name="Meneses R."/>
            <person name="Goncalves M.F.M."/>
            <person name="Tilleman L."/>
            <person name="Duarte A.S."/>
            <person name="Jorrin-Novo J.V."/>
            <person name="Van De Peer Y."/>
            <person name="Deforce D."/>
            <person name="Van Nieuwerburgh F."/>
            <person name="Esteves A.C."/>
            <person name="Alves A."/>
        </authorList>
    </citation>
    <scope>NUCLEOTIDE SEQUENCE</scope>
    <source>
        <strain evidence="13">CBS 339.90</strain>
    </source>
</reference>
<evidence type="ECO:0000256" key="5">
    <source>
        <dbReference type="ARBA" id="ARBA00023159"/>
    </source>
</evidence>
<gene>
    <name evidence="13" type="primary">TERF2IP</name>
    <name evidence="13" type="ORF">DIS24_g7899</name>
</gene>
<dbReference type="GO" id="GO:0031848">
    <property type="term" value="P:protection from non-homologous end joining at telomere"/>
    <property type="evidence" value="ECO:0007669"/>
    <property type="project" value="TreeGrafter"/>
</dbReference>